<dbReference type="AlphaFoldDB" id="A0A151WRW6"/>
<dbReference type="STRING" id="64791.A0A151WRW6"/>
<keyword evidence="2" id="KW-1185">Reference proteome</keyword>
<name>A0A151WRW6_9HYME</name>
<gene>
    <name evidence="1" type="ORF">ALC60_10360</name>
</gene>
<feature type="non-terminal residue" evidence="1">
    <location>
        <position position="1"/>
    </location>
</feature>
<dbReference type="PANTHER" id="PTHR33327">
    <property type="entry name" value="ENDONUCLEASE"/>
    <property type="match status" value="1"/>
</dbReference>
<sequence>YETLKAELIKRLSLSQEHKTHGLLEHEEIRDRKSSQFLKHLRGIAGNVIRDGVLRTVWLSRLSAYS</sequence>
<protein>
    <submittedName>
        <fullName evidence="1">Uncharacterized protein</fullName>
    </submittedName>
</protein>
<dbReference type="PANTHER" id="PTHR33327:SF3">
    <property type="entry name" value="RNA-DIRECTED DNA POLYMERASE"/>
    <property type="match status" value="1"/>
</dbReference>
<evidence type="ECO:0000313" key="2">
    <source>
        <dbReference type="Proteomes" id="UP000075809"/>
    </source>
</evidence>
<evidence type="ECO:0000313" key="1">
    <source>
        <dbReference type="EMBL" id="KYQ50558.1"/>
    </source>
</evidence>
<dbReference type="EMBL" id="KQ982803">
    <property type="protein sequence ID" value="KYQ50558.1"/>
    <property type="molecule type" value="Genomic_DNA"/>
</dbReference>
<organism evidence="1 2">
    <name type="scientific">Mycetomoellerius zeteki</name>
    <dbReference type="NCBI Taxonomy" id="64791"/>
    <lineage>
        <taxon>Eukaryota</taxon>
        <taxon>Metazoa</taxon>
        <taxon>Ecdysozoa</taxon>
        <taxon>Arthropoda</taxon>
        <taxon>Hexapoda</taxon>
        <taxon>Insecta</taxon>
        <taxon>Pterygota</taxon>
        <taxon>Neoptera</taxon>
        <taxon>Endopterygota</taxon>
        <taxon>Hymenoptera</taxon>
        <taxon>Apocrita</taxon>
        <taxon>Aculeata</taxon>
        <taxon>Formicoidea</taxon>
        <taxon>Formicidae</taxon>
        <taxon>Myrmicinae</taxon>
        <taxon>Mycetomoellerius</taxon>
    </lineage>
</organism>
<proteinExistence type="predicted"/>
<accession>A0A151WRW6</accession>
<dbReference type="Proteomes" id="UP000075809">
    <property type="component" value="Unassembled WGS sequence"/>
</dbReference>
<reference evidence="1 2" key="1">
    <citation type="submission" date="2015-09" db="EMBL/GenBank/DDBJ databases">
        <title>Trachymyrmex zeteki WGS genome.</title>
        <authorList>
            <person name="Nygaard S."/>
            <person name="Hu H."/>
            <person name="Boomsma J."/>
            <person name="Zhang G."/>
        </authorList>
    </citation>
    <scope>NUCLEOTIDE SEQUENCE [LARGE SCALE GENOMIC DNA]</scope>
    <source>
        <strain evidence="1">Tzet28-1</strain>
        <tissue evidence="1">Whole body</tissue>
    </source>
</reference>